<dbReference type="SUPFAM" id="SSF52425">
    <property type="entry name" value="Cryptochrome/photolyase, N-terminal domain"/>
    <property type="match status" value="1"/>
</dbReference>
<gene>
    <name evidence="2" type="ORF">E1212_09145</name>
</gene>
<dbReference type="InterPro" id="IPR014729">
    <property type="entry name" value="Rossmann-like_a/b/a_fold"/>
</dbReference>
<accession>A0A4R4RV85</accession>
<dbReference type="Proteomes" id="UP000295621">
    <property type="component" value="Unassembled WGS sequence"/>
</dbReference>
<dbReference type="OrthoDB" id="9772484at2"/>
<proteinExistence type="predicted"/>
<dbReference type="InterPro" id="IPR036155">
    <property type="entry name" value="Crypto/Photolyase_N_sf"/>
</dbReference>
<keyword evidence="3" id="KW-1185">Reference proteome</keyword>
<evidence type="ECO:0000313" key="2">
    <source>
        <dbReference type="EMBL" id="TDC52463.1"/>
    </source>
</evidence>
<evidence type="ECO:0000256" key="1">
    <source>
        <dbReference type="SAM" id="MobiDB-lite"/>
    </source>
</evidence>
<dbReference type="EMBL" id="SMKL01000015">
    <property type="protein sequence ID" value="TDC52463.1"/>
    <property type="molecule type" value="Genomic_DNA"/>
</dbReference>
<sequence>MTDDRRAAVVPFTRDLRVHDHPALAAACAVRIGAGRDQSARTTATNLSQGGGTMTAEDAGW</sequence>
<feature type="region of interest" description="Disordered" evidence="1">
    <location>
        <begin position="35"/>
        <end position="61"/>
    </location>
</feature>
<name>A0A4R4RV85_9ACTN</name>
<comment type="caution">
    <text evidence="2">The sequence shown here is derived from an EMBL/GenBank/DDBJ whole genome shotgun (WGS) entry which is preliminary data.</text>
</comment>
<dbReference type="Gene3D" id="3.40.50.620">
    <property type="entry name" value="HUPs"/>
    <property type="match status" value="1"/>
</dbReference>
<evidence type="ECO:0000313" key="3">
    <source>
        <dbReference type="Proteomes" id="UP000295621"/>
    </source>
</evidence>
<organism evidence="2 3">
    <name type="scientific">Jiangella ureilytica</name>
    <dbReference type="NCBI Taxonomy" id="2530374"/>
    <lineage>
        <taxon>Bacteria</taxon>
        <taxon>Bacillati</taxon>
        <taxon>Actinomycetota</taxon>
        <taxon>Actinomycetes</taxon>
        <taxon>Jiangellales</taxon>
        <taxon>Jiangellaceae</taxon>
        <taxon>Jiangella</taxon>
    </lineage>
</organism>
<dbReference type="AlphaFoldDB" id="A0A4R4RV85"/>
<protein>
    <submittedName>
        <fullName evidence="2">Uncharacterized protein</fullName>
    </submittedName>
</protein>
<reference evidence="2 3" key="1">
    <citation type="submission" date="2019-02" db="EMBL/GenBank/DDBJ databases">
        <title>Draft genome sequences of novel Actinobacteria.</title>
        <authorList>
            <person name="Sahin N."/>
            <person name="Ay H."/>
            <person name="Saygin H."/>
        </authorList>
    </citation>
    <scope>NUCLEOTIDE SEQUENCE [LARGE SCALE GENOMIC DNA]</scope>
    <source>
        <strain evidence="2 3">KC603</strain>
    </source>
</reference>
<dbReference type="RefSeq" id="WP_131981505.1">
    <property type="nucleotide sequence ID" value="NZ_SMKL01000015.1"/>
</dbReference>